<accession>A0A438CSH1</accession>
<dbReference type="SUPFAM" id="SSF56219">
    <property type="entry name" value="DNase I-like"/>
    <property type="match status" value="1"/>
</dbReference>
<evidence type="ECO:0008006" key="3">
    <source>
        <dbReference type="Google" id="ProtNLM"/>
    </source>
</evidence>
<organism evidence="1 2">
    <name type="scientific">Vitis vinifera</name>
    <name type="common">Grape</name>
    <dbReference type="NCBI Taxonomy" id="29760"/>
    <lineage>
        <taxon>Eukaryota</taxon>
        <taxon>Viridiplantae</taxon>
        <taxon>Streptophyta</taxon>
        <taxon>Embryophyta</taxon>
        <taxon>Tracheophyta</taxon>
        <taxon>Spermatophyta</taxon>
        <taxon>Magnoliopsida</taxon>
        <taxon>eudicotyledons</taxon>
        <taxon>Gunneridae</taxon>
        <taxon>Pentapetalae</taxon>
        <taxon>rosids</taxon>
        <taxon>Vitales</taxon>
        <taxon>Vitaceae</taxon>
        <taxon>Viteae</taxon>
        <taxon>Vitis</taxon>
    </lineage>
</organism>
<protein>
    <recommendedName>
        <fullName evidence="3">Reverse transcriptase</fullName>
    </recommendedName>
</protein>
<proteinExistence type="predicted"/>
<dbReference type="PANTHER" id="PTHR33710">
    <property type="entry name" value="BNAC02G09200D PROTEIN"/>
    <property type="match status" value="1"/>
</dbReference>
<evidence type="ECO:0000313" key="1">
    <source>
        <dbReference type="EMBL" id="RVW26138.1"/>
    </source>
</evidence>
<dbReference type="Gene3D" id="3.60.10.10">
    <property type="entry name" value="Endonuclease/exonuclease/phosphatase"/>
    <property type="match status" value="1"/>
</dbReference>
<name>A0A438CSH1_VITVI</name>
<dbReference type="Proteomes" id="UP000288805">
    <property type="component" value="Unassembled WGS sequence"/>
</dbReference>
<gene>
    <name evidence="1" type="ORF">CK203_112196</name>
</gene>
<dbReference type="PANTHER" id="PTHR33710:SF71">
    <property type="entry name" value="ENDONUCLEASE_EXONUCLEASE_PHOSPHATASE DOMAIN-CONTAINING PROTEIN"/>
    <property type="match status" value="1"/>
</dbReference>
<comment type="caution">
    <text evidence="1">The sequence shown here is derived from an EMBL/GenBank/DDBJ whole genome shotgun (WGS) entry which is preliminary data.</text>
</comment>
<evidence type="ECO:0000313" key="2">
    <source>
        <dbReference type="Proteomes" id="UP000288805"/>
    </source>
</evidence>
<reference evidence="1 2" key="1">
    <citation type="journal article" date="2018" name="PLoS Genet.">
        <title>Population sequencing reveals clonal diversity and ancestral inbreeding in the grapevine cultivar Chardonnay.</title>
        <authorList>
            <person name="Roach M.J."/>
            <person name="Johnson D.L."/>
            <person name="Bohlmann J."/>
            <person name="van Vuuren H.J."/>
            <person name="Jones S.J."/>
            <person name="Pretorius I.S."/>
            <person name="Schmidt S.A."/>
            <person name="Borneman A.R."/>
        </authorList>
    </citation>
    <scope>NUCLEOTIDE SEQUENCE [LARGE SCALE GENOMIC DNA]</scope>
    <source>
        <strain evidence="2">cv. Chardonnay</strain>
        <tissue evidence="1">Leaf</tissue>
    </source>
</reference>
<dbReference type="EMBL" id="QGNW01002034">
    <property type="protein sequence ID" value="RVW26138.1"/>
    <property type="molecule type" value="Genomic_DNA"/>
</dbReference>
<sequence>MTEGVVKSLGVRRFLDWRTLEAVGAAGVWVFTGVYGPFTKEDRECLWEEFRAIRGLWGEPWCVGGDFNVILSQGKRSRQGRVTSAMRRFAQVMNDLELIDLPLQGGSFTWSGGLHNQAWARLDRFMVSPSWLDQFSNVTQKRLSRAYIRSFSNSNRGGGKRRGPSPFRFENMWLKVEGFKDLMRTSGLLGPSGKREESDRGGIFQQKEAKEGYAKWVKLEEIHWRQLSRELWLREGDRNTGYFHRMANAHRRRHTMERIKISGVWLTKEQEVRTGIVDAFQRLLTEDSEWKADIGGLNLNQISQQEADILELPFMEEEVHSALMDMNGDKAPGPDGFTGAFWQFCWEFVKEEVLEMFKEFHEQNAFIKSLNTTFLVLIPKKEERRS</sequence>
<dbReference type="InterPro" id="IPR036691">
    <property type="entry name" value="Endo/exonu/phosph_ase_sf"/>
</dbReference>
<dbReference type="AlphaFoldDB" id="A0A438CSH1"/>